<protein>
    <submittedName>
        <fullName evidence="2">Uncharacterized protein</fullName>
    </submittedName>
</protein>
<evidence type="ECO:0000313" key="2">
    <source>
        <dbReference type="EMBL" id="KHJ98226.1"/>
    </source>
</evidence>
<reference evidence="2 3" key="1">
    <citation type="submission" date="2014-03" db="EMBL/GenBank/DDBJ databases">
        <title>Draft genome of the hookworm Oesophagostomum dentatum.</title>
        <authorList>
            <person name="Mitreva M."/>
        </authorList>
    </citation>
    <scope>NUCLEOTIDE SEQUENCE [LARGE SCALE GENOMIC DNA]</scope>
    <source>
        <strain evidence="2 3">OD-Hann</strain>
    </source>
</reference>
<keyword evidence="1" id="KW-1133">Transmembrane helix</keyword>
<name>A0A0B1TQ56_OESDE</name>
<dbReference type="AlphaFoldDB" id="A0A0B1TQ56"/>
<feature type="transmembrane region" description="Helical" evidence="1">
    <location>
        <begin position="24"/>
        <end position="50"/>
    </location>
</feature>
<proteinExistence type="predicted"/>
<evidence type="ECO:0000313" key="3">
    <source>
        <dbReference type="Proteomes" id="UP000053660"/>
    </source>
</evidence>
<keyword evidence="1" id="KW-0812">Transmembrane</keyword>
<keyword evidence="3" id="KW-1185">Reference proteome</keyword>
<accession>A0A0B1TQ56</accession>
<dbReference type="EMBL" id="KN549341">
    <property type="protein sequence ID" value="KHJ98226.1"/>
    <property type="molecule type" value="Genomic_DNA"/>
</dbReference>
<evidence type="ECO:0000256" key="1">
    <source>
        <dbReference type="SAM" id="Phobius"/>
    </source>
</evidence>
<keyword evidence="1" id="KW-0472">Membrane</keyword>
<dbReference type="Proteomes" id="UP000053660">
    <property type="component" value="Unassembled WGS sequence"/>
</dbReference>
<feature type="transmembrane region" description="Helical" evidence="1">
    <location>
        <begin position="56"/>
        <end position="77"/>
    </location>
</feature>
<gene>
    <name evidence="2" type="ORF">OESDEN_01797</name>
</gene>
<organism evidence="2 3">
    <name type="scientific">Oesophagostomum dentatum</name>
    <name type="common">Nodular worm</name>
    <dbReference type="NCBI Taxonomy" id="61180"/>
    <lineage>
        <taxon>Eukaryota</taxon>
        <taxon>Metazoa</taxon>
        <taxon>Ecdysozoa</taxon>
        <taxon>Nematoda</taxon>
        <taxon>Chromadorea</taxon>
        <taxon>Rhabditida</taxon>
        <taxon>Rhabditina</taxon>
        <taxon>Rhabditomorpha</taxon>
        <taxon>Strongyloidea</taxon>
        <taxon>Strongylidae</taxon>
        <taxon>Oesophagostomum</taxon>
    </lineage>
</organism>
<sequence length="150" mass="17568">MKQPKFSGSMIYLRSAKLFENIHVWLFITGLSTVFISINSMMMLCMLWIKFKPNDVLITIIFMLPGLLSLLGPLTIFSMHKKIRQQFLTLMGFRHSASLEPKLQIRQNQSRIEVIVATQADHNTTFRLNPEKVDYGVMKRYRFLHCPYLI</sequence>